<organism evidence="2 3">
    <name type="scientific">Streptomyces incanus</name>
    <dbReference type="NCBI Taxonomy" id="887453"/>
    <lineage>
        <taxon>Bacteria</taxon>
        <taxon>Bacillati</taxon>
        <taxon>Actinomycetota</taxon>
        <taxon>Actinomycetes</taxon>
        <taxon>Kitasatosporales</taxon>
        <taxon>Streptomycetaceae</taxon>
        <taxon>Streptomyces</taxon>
    </lineage>
</organism>
<dbReference type="Pfam" id="PF19770">
    <property type="entry name" value="DUF6256"/>
    <property type="match status" value="1"/>
</dbReference>
<keyword evidence="1" id="KW-0812">Transmembrane</keyword>
<proteinExistence type="predicted"/>
<dbReference type="Proteomes" id="UP001596183">
    <property type="component" value="Unassembled WGS sequence"/>
</dbReference>
<evidence type="ECO:0000313" key="3">
    <source>
        <dbReference type="Proteomes" id="UP001596183"/>
    </source>
</evidence>
<keyword evidence="3" id="KW-1185">Reference proteome</keyword>
<comment type="caution">
    <text evidence="2">The sequence shown here is derived from an EMBL/GenBank/DDBJ whole genome shotgun (WGS) entry which is preliminary data.</text>
</comment>
<dbReference type="EMBL" id="JBHSPC010000126">
    <property type="protein sequence ID" value="MFC5674823.1"/>
    <property type="molecule type" value="Genomic_DNA"/>
</dbReference>
<feature type="transmembrane region" description="Helical" evidence="1">
    <location>
        <begin position="37"/>
        <end position="60"/>
    </location>
</feature>
<dbReference type="InterPro" id="IPR046223">
    <property type="entry name" value="DUF6256"/>
</dbReference>
<sequence length="114" mass="12163">MLVGYLLVMGYLALGLRILRRDTARPVPTGKRGWPGLIRQVVGTAVGGYVLLMSVVVGYYQGVARVGGHFLASAFTGCALLIGVTLAVLLTASWLAERWHARPSGRVSRRGGRG</sequence>
<dbReference type="RefSeq" id="WP_381219062.1">
    <property type="nucleotide sequence ID" value="NZ_JBHSPC010000126.1"/>
</dbReference>
<reference evidence="3" key="1">
    <citation type="journal article" date="2019" name="Int. J. Syst. Evol. Microbiol.">
        <title>The Global Catalogue of Microorganisms (GCM) 10K type strain sequencing project: providing services to taxonomists for standard genome sequencing and annotation.</title>
        <authorList>
            <consortium name="The Broad Institute Genomics Platform"/>
            <consortium name="The Broad Institute Genome Sequencing Center for Infectious Disease"/>
            <person name="Wu L."/>
            <person name="Ma J."/>
        </authorList>
    </citation>
    <scope>NUCLEOTIDE SEQUENCE [LARGE SCALE GENOMIC DNA]</scope>
    <source>
        <strain evidence="3">JCM 13852</strain>
    </source>
</reference>
<accession>A0ABW0XY43</accession>
<protein>
    <submittedName>
        <fullName evidence="2">DUF6256 family protein</fullName>
    </submittedName>
</protein>
<keyword evidence="1" id="KW-0472">Membrane</keyword>
<evidence type="ECO:0000313" key="2">
    <source>
        <dbReference type="EMBL" id="MFC5674823.1"/>
    </source>
</evidence>
<keyword evidence="1" id="KW-1133">Transmembrane helix</keyword>
<evidence type="ECO:0000256" key="1">
    <source>
        <dbReference type="SAM" id="Phobius"/>
    </source>
</evidence>
<gene>
    <name evidence="2" type="ORF">ACFP2V_33605</name>
</gene>
<name>A0ABW0XY43_9ACTN</name>
<feature type="transmembrane region" description="Helical" evidence="1">
    <location>
        <begin position="72"/>
        <end position="96"/>
    </location>
</feature>